<dbReference type="AlphaFoldDB" id="G9YED4"/>
<sequence>MPVIWQPKIKSVGSFLFHFSPLFVFQTFKQWSGEGVWQSVYGQGY</sequence>
<gene>
    <name evidence="1" type="ORF">HMPREF0454_04983</name>
</gene>
<evidence type="ECO:0000313" key="1">
    <source>
        <dbReference type="EMBL" id="EHM37521.1"/>
    </source>
</evidence>
<accession>G9YED4</accession>
<dbReference type="Proteomes" id="UP000005959">
    <property type="component" value="Unassembled WGS sequence"/>
</dbReference>
<name>G9YED4_HAFAL</name>
<evidence type="ECO:0000313" key="2">
    <source>
        <dbReference type="Proteomes" id="UP000005959"/>
    </source>
</evidence>
<proteinExistence type="predicted"/>
<organism evidence="1 2">
    <name type="scientific">Hafnia alvei ATCC 51873</name>
    <dbReference type="NCBI Taxonomy" id="1002364"/>
    <lineage>
        <taxon>Bacteria</taxon>
        <taxon>Pseudomonadati</taxon>
        <taxon>Pseudomonadota</taxon>
        <taxon>Gammaproteobacteria</taxon>
        <taxon>Enterobacterales</taxon>
        <taxon>Hafniaceae</taxon>
        <taxon>Hafnia</taxon>
    </lineage>
</organism>
<dbReference type="EMBL" id="AGCI01000118">
    <property type="protein sequence ID" value="EHM37521.1"/>
    <property type="molecule type" value="Genomic_DNA"/>
</dbReference>
<comment type="caution">
    <text evidence="1">The sequence shown here is derived from an EMBL/GenBank/DDBJ whole genome shotgun (WGS) entry which is preliminary data.</text>
</comment>
<reference evidence="1 2" key="1">
    <citation type="submission" date="2011-08" db="EMBL/GenBank/DDBJ databases">
        <authorList>
            <person name="Weinstock G."/>
            <person name="Sodergren E."/>
            <person name="Clifton S."/>
            <person name="Fulton L."/>
            <person name="Fulton B."/>
            <person name="Courtney L."/>
            <person name="Fronick C."/>
            <person name="Harrison M."/>
            <person name="Strong C."/>
            <person name="Farmer C."/>
            <person name="Delahaunty K."/>
            <person name="Markovic C."/>
            <person name="Hall O."/>
            <person name="Minx P."/>
            <person name="Tomlinson C."/>
            <person name="Mitreva M."/>
            <person name="Hou S."/>
            <person name="Chen J."/>
            <person name="Wollam A."/>
            <person name="Pepin K.H."/>
            <person name="Johnson M."/>
            <person name="Bhonagiri V."/>
            <person name="Zhang X."/>
            <person name="Suruliraj S."/>
            <person name="Warren W."/>
            <person name="Chinwalla A."/>
            <person name="Mardis E.R."/>
            <person name="Wilson R.K."/>
        </authorList>
    </citation>
    <scope>NUCLEOTIDE SEQUENCE [LARGE SCALE GENOMIC DNA]</scope>
    <source>
        <strain evidence="1 2">ATCC 51873</strain>
    </source>
</reference>
<dbReference type="HOGENOM" id="CLU_3200482_0_0_6"/>
<protein>
    <submittedName>
        <fullName evidence="1">Uncharacterized protein</fullName>
    </submittedName>
</protein>